<proteinExistence type="predicted"/>
<keyword evidence="1" id="KW-1133">Transmembrane helix</keyword>
<protein>
    <submittedName>
        <fullName evidence="2">WUN-like protein</fullName>
    </submittedName>
</protein>
<reference evidence="2" key="1">
    <citation type="submission" date="2022-11" db="EMBL/GenBank/DDBJ databases">
        <title>Centuries of genome instability and evolution in soft-shell clam transmissible cancer (bioRxiv).</title>
        <authorList>
            <person name="Hart S.F.M."/>
            <person name="Yonemitsu M.A."/>
            <person name="Giersch R.M."/>
            <person name="Beal B.F."/>
            <person name="Arriagada G."/>
            <person name="Davis B.W."/>
            <person name="Ostrander E.A."/>
            <person name="Goff S.P."/>
            <person name="Metzger M.J."/>
        </authorList>
    </citation>
    <scope>NUCLEOTIDE SEQUENCE</scope>
    <source>
        <strain evidence="2">MELC-2E11</strain>
        <tissue evidence="2">Siphon/mantle</tissue>
    </source>
</reference>
<evidence type="ECO:0000313" key="2">
    <source>
        <dbReference type="EMBL" id="WAR23802.1"/>
    </source>
</evidence>
<name>A0ABY7FRZ6_MYAAR</name>
<organism evidence="2 3">
    <name type="scientific">Mya arenaria</name>
    <name type="common">Soft-shell clam</name>
    <dbReference type="NCBI Taxonomy" id="6604"/>
    <lineage>
        <taxon>Eukaryota</taxon>
        <taxon>Metazoa</taxon>
        <taxon>Spiralia</taxon>
        <taxon>Lophotrochozoa</taxon>
        <taxon>Mollusca</taxon>
        <taxon>Bivalvia</taxon>
        <taxon>Autobranchia</taxon>
        <taxon>Heteroconchia</taxon>
        <taxon>Euheterodonta</taxon>
        <taxon>Imparidentia</taxon>
        <taxon>Neoheterodontei</taxon>
        <taxon>Myida</taxon>
        <taxon>Myoidea</taxon>
        <taxon>Myidae</taxon>
        <taxon>Mya</taxon>
    </lineage>
</organism>
<dbReference type="Proteomes" id="UP001164746">
    <property type="component" value="Chromosome 13"/>
</dbReference>
<feature type="transmembrane region" description="Helical" evidence="1">
    <location>
        <begin position="64"/>
        <end position="87"/>
    </location>
</feature>
<keyword evidence="1" id="KW-0472">Membrane</keyword>
<accession>A0ABY7FRZ6</accession>
<keyword evidence="3" id="KW-1185">Reference proteome</keyword>
<evidence type="ECO:0000256" key="1">
    <source>
        <dbReference type="SAM" id="Phobius"/>
    </source>
</evidence>
<evidence type="ECO:0000313" key="3">
    <source>
        <dbReference type="Proteomes" id="UP001164746"/>
    </source>
</evidence>
<dbReference type="EMBL" id="CP111024">
    <property type="protein sequence ID" value="WAR23802.1"/>
    <property type="molecule type" value="Genomic_DNA"/>
</dbReference>
<sequence length="127" mass="14271">MDNCFVNGRQLCRWRITLAVIIDVILYMIVGIPVLFLFLRGTPSERGFLCDDPTLSLPYRPETVSTSVLIIAGFSVSIGVVLLVELLNTVDRKCHRPFQGADELGFCVRGYSVFLVGFQLQQLIVEF</sequence>
<gene>
    <name evidence="2" type="ORF">MAR_037471</name>
</gene>
<feature type="transmembrane region" description="Helical" evidence="1">
    <location>
        <begin position="16"/>
        <end position="39"/>
    </location>
</feature>
<feature type="non-terminal residue" evidence="2">
    <location>
        <position position="127"/>
    </location>
</feature>
<keyword evidence="1" id="KW-0812">Transmembrane</keyword>